<evidence type="ECO:0000259" key="5">
    <source>
        <dbReference type="Pfam" id="PF13490"/>
    </source>
</evidence>
<comment type="similarity">
    <text evidence="1">Belongs to the zinc-associated anti-sigma factor (ZAS) superfamily. Anti-sigma-W factor family.</text>
</comment>
<keyword evidence="6" id="KW-0862">Zinc</keyword>
<keyword evidence="3" id="KW-0812">Transmembrane</keyword>
<dbReference type="Pfam" id="PF13127">
    <property type="entry name" value="DUF3955"/>
    <property type="match status" value="1"/>
</dbReference>
<feature type="domain" description="Putative zinc-finger" evidence="5">
    <location>
        <begin position="5"/>
        <end position="39"/>
    </location>
</feature>
<dbReference type="RefSeq" id="WP_074844707.1">
    <property type="nucleotide sequence ID" value="NZ_FOOE01000004.1"/>
</dbReference>
<keyword evidence="6" id="KW-0479">Metal-binding</keyword>
<protein>
    <recommendedName>
        <fullName evidence="2">Anti-sigma-W factor RsiW</fullName>
    </recommendedName>
</protein>
<keyword evidence="3" id="KW-0472">Membrane</keyword>
<dbReference type="STRING" id="1529.SAMN04487885_104201"/>
<dbReference type="InterPro" id="IPR025016">
    <property type="entry name" value="DUF3955"/>
</dbReference>
<evidence type="ECO:0000259" key="4">
    <source>
        <dbReference type="Pfam" id="PF13127"/>
    </source>
</evidence>
<sequence length="144" mass="16433">MKISCDVIRDLLPLYYDNVCSEDSKILVEEHLEQCESCREELKKFDIEIKYNTVNLEDGKAMKKIAKAWKQDKAKAFTKGVTITSLLMSVMCLVMFNVIGSEVLEDGTLVEPFILIPLFYLFAFIALISGISLFFISKYRAKQG</sequence>
<feature type="transmembrane region" description="Helical" evidence="3">
    <location>
        <begin position="80"/>
        <end position="100"/>
    </location>
</feature>
<dbReference type="AlphaFoldDB" id="A0A1I2KCY5"/>
<dbReference type="eggNOG" id="COG5660">
    <property type="taxonomic scope" value="Bacteria"/>
</dbReference>
<dbReference type="InterPro" id="IPR027383">
    <property type="entry name" value="Znf_put"/>
</dbReference>
<organism evidence="6 7">
    <name type="scientific">Clostridium cadaveris</name>
    <dbReference type="NCBI Taxonomy" id="1529"/>
    <lineage>
        <taxon>Bacteria</taxon>
        <taxon>Bacillati</taxon>
        <taxon>Bacillota</taxon>
        <taxon>Clostridia</taxon>
        <taxon>Eubacteriales</taxon>
        <taxon>Clostridiaceae</taxon>
        <taxon>Clostridium</taxon>
    </lineage>
</organism>
<evidence type="ECO:0000256" key="3">
    <source>
        <dbReference type="SAM" id="Phobius"/>
    </source>
</evidence>
<keyword evidence="6" id="KW-0863">Zinc-finger</keyword>
<dbReference type="GO" id="GO:0008270">
    <property type="term" value="F:zinc ion binding"/>
    <property type="evidence" value="ECO:0007669"/>
    <property type="project" value="UniProtKB-KW"/>
</dbReference>
<dbReference type="EMBL" id="FOOE01000004">
    <property type="protein sequence ID" value="SFF62806.1"/>
    <property type="molecule type" value="Genomic_DNA"/>
</dbReference>
<dbReference type="Pfam" id="PF13490">
    <property type="entry name" value="zf-HC2"/>
    <property type="match status" value="1"/>
</dbReference>
<gene>
    <name evidence="6" type="ORF">SAMN04487885_104201</name>
</gene>
<keyword evidence="7" id="KW-1185">Reference proteome</keyword>
<dbReference type="Gene3D" id="1.10.10.1320">
    <property type="entry name" value="Anti-sigma factor, zinc-finger domain"/>
    <property type="match status" value="1"/>
</dbReference>
<dbReference type="OrthoDB" id="6194834at2"/>
<reference evidence="6 7" key="1">
    <citation type="submission" date="2016-10" db="EMBL/GenBank/DDBJ databases">
        <authorList>
            <person name="de Groot N.N."/>
        </authorList>
    </citation>
    <scope>NUCLEOTIDE SEQUENCE [LARGE SCALE GENOMIC DNA]</scope>
    <source>
        <strain evidence="6 7">NLAE-zl-G419</strain>
    </source>
</reference>
<dbReference type="InterPro" id="IPR041916">
    <property type="entry name" value="Anti_sigma_zinc_sf"/>
</dbReference>
<keyword evidence="3" id="KW-1133">Transmembrane helix</keyword>
<evidence type="ECO:0000256" key="1">
    <source>
        <dbReference type="ARBA" id="ARBA00024353"/>
    </source>
</evidence>
<evidence type="ECO:0000313" key="6">
    <source>
        <dbReference type="EMBL" id="SFF62806.1"/>
    </source>
</evidence>
<evidence type="ECO:0000256" key="2">
    <source>
        <dbReference type="ARBA" id="ARBA00024438"/>
    </source>
</evidence>
<proteinExistence type="inferred from homology"/>
<accession>A0A1I2KCY5</accession>
<feature type="domain" description="DUF3955" evidence="4">
    <location>
        <begin position="81"/>
        <end position="133"/>
    </location>
</feature>
<evidence type="ECO:0000313" key="7">
    <source>
        <dbReference type="Proteomes" id="UP000182135"/>
    </source>
</evidence>
<feature type="transmembrane region" description="Helical" evidence="3">
    <location>
        <begin position="112"/>
        <end position="136"/>
    </location>
</feature>
<name>A0A1I2KCY5_9CLOT</name>
<dbReference type="Proteomes" id="UP000182135">
    <property type="component" value="Unassembled WGS sequence"/>
</dbReference>